<evidence type="ECO:0000256" key="8">
    <source>
        <dbReference type="SAM" id="Phobius"/>
    </source>
</evidence>
<dbReference type="InterPro" id="IPR045861">
    <property type="entry name" value="CorA_cytoplasmic_dom"/>
</dbReference>
<evidence type="ECO:0000256" key="4">
    <source>
        <dbReference type="ARBA" id="ARBA00022475"/>
    </source>
</evidence>
<dbReference type="Gene3D" id="3.30.460.20">
    <property type="entry name" value="CorA soluble domain-like"/>
    <property type="match status" value="1"/>
</dbReference>
<evidence type="ECO:0000256" key="2">
    <source>
        <dbReference type="ARBA" id="ARBA00009765"/>
    </source>
</evidence>
<keyword evidence="3" id="KW-0813">Transport</keyword>
<dbReference type="Pfam" id="PF01544">
    <property type="entry name" value="CorA"/>
    <property type="match status" value="2"/>
</dbReference>
<keyword evidence="4" id="KW-1003">Cell membrane</keyword>
<dbReference type="SUPFAM" id="SSF143865">
    <property type="entry name" value="CorA soluble domain-like"/>
    <property type="match status" value="1"/>
</dbReference>
<comment type="subcellular location">
    <subcellularLocation>
        <location evidence="1">Cell membrane</location>
        <topology evidence="1">Multi-pass membrane protein</topology>
    </subcellularLocation>
</comment>
<protein>
    <submittedName>
        <fullName evidence="9">Uncharacterized protein</fullName>
    </submittedName>
</protein>
<organism evidence="9 10">
    <name type="scientific">Adineta steineri</name>
    <dbReference type="NCBI Taxonomy" id="433720"/>
    <lineage>
        <taxon>Eukaryota</taxon>
        <taxon>Metazoa</taxon>
        <taxon>Spiralia</taxon>
        <taxon>Gnathifera</taxon>
        <taxon>Rotifera</taxon>
        <taxon>Eurotatoria</taxon>
        <taxon>Bdelloidea</taxon>
        <taxon>Adinetida</taxon>
        <taxon>Adinetidae</taxon>
        <taxon>Adineta</taxon>
    </lineage>
</organism>
<keyword evidence="7 8" id="KW-0472">Membrane</keyword>
<feature type="transmembrane region" description="Helical" evidence="8">
    <location>
        <begin position="402"/>
        <end position="422"/>
    </location>
</feature>
<dbReference type="EMBL" id="CAJNOE010000748">
    <property type="protein sequence ID" value="CAF1324751.1"/>
    <property type="molecule type" value="Genomic_DNA"/>
</dbReference>
<dbReference type="InterPro" id="IPR002523">
    <property type="entry name" value="MgTranspt_CorA/ZnTranspt_ZntB"/>
</dbReference>
<sequence length="460" mass="55177">MPLNDVDLVRRRLSIGLATDLVDFIVYLYDEQSFEERHFKSIWDVFHLLDEENENQKSCWIEVINRSSMNLPRNMELFCEHFDIHPLTIEDISTLAPYMKLDLFNEQSAVYLLMKIISWNNQRVEQHQISFYLKRSKNLLITFQEKHSGFEELFDDIRNRFRRQRNYTGDQSLYPNSRLKQMTIDYLFYCLWNAIIDRYMIVLEEVARCLDQFDEELMADKESRTMETLHSIYQEVARCLDQFDEELMADKESRTMETLHSIYRIKHDLLHLRILFNPLKEIICRLQRTTQDEKFISLRADALRRLDLKHRLIRRQVKFFRQTSQTTDPSLNTQITTTDHPPKKSRRTSLFFNEYVYIYLSDLNDNINQLIDALEIQRESVAMLISFWLTLNNNETQETLKFLMLISVLFMPCVLLTAINSTNFQVEPTLQYKYGYYIVLSLIGGILLGMISWYKAKRWI</sequence>
<dbReference type="PANTHER" id="PTHR46494">
    <property type="entry name" value="CORA FAMILY METAL ION TRANSPORTER (EUROFUNG)"/>
    <property type="match status" value="1"/>
</dbReference>
<keyword evidence="5 8" id="KW-0812">Transmembrane</keyword>
<evidence type="ECO:0000256" key="1">
    <source>
        <dbReference type="ARBA" id="ARBA00004651"/>
    </source>
</evidence>
<dbReference type="PANTHER" id="PTHR46494:SF1">
    <property type="entry name" value="CORA FAMILY METAL ION TRANSPORTER (EUROFUNG)"/>
    <property type="match status" value="1"/>
</dbReference>
<keyword evidence="6 8" id="KW-1133">Transmembrane helix</keyword>
<name>A0A815F5Y1_9BILA</name>
<dbReference type="GO" id="GO:0005886">
    <property type="term" value="C:plasma membrane"/>
    <property type="evidence" value="ECO:0007669"/>
    <property type="project" value="UniProtKB-SubCell"/>
</dbReference>
<dbReference type="SUPFAM" id="SSF144083">
    <property type="entry name" value="Magnesium transport protein CorA, transmembrane region"/>
    <property type="match status" value="1"/>
</dbReference>
<evidence type="ECO:0000313" key="9">
    <source>
        <dbReference type="EMBL" id="CAF1324751.1"/>
    </source>
</evidence>
<reference evidence="9" key="1">
    <citation type="submission" date="2021-02" db="EMBL/GenBank/DDBJ databases">
        <authorList>
            <person name="Nowell W R."/>
        </authorList>
    </citation>
    <scope>NUCLEOTIDE SEQUENCE</scope>
</reference>
<proteinExistence type="inferred from homology"/>
<feature type="transmembrane region" description="Helical" evidence="8">
    <location>
        <begin position="434"/>
        <end position="454"/>
    </location>
</feature>
<dbReference type="GO" id="GO:0050897">
    <property type="term" value="F:cobalt ion binding"/>
    <property type="evidence" value="ECO:0007669"/>
    <property type="project" value="TreeGrafter"/>
</dbReference>
<dbReference type="AlphaFoldDB" id="A0A815F5Y1"/>
<evidence type="ECO:0000313" key="10">
    <source>
        <dbReference type="Proteomes" id="UP000663860"/>
    </source>
</evidence>
<evidence type="ECO:0000256" key="5">
    <source>
        <dbReference type="ARBA" id="ARBA00022692"/>
    </source>
</evidence>
<accession>A0A815F5Y1</accession>
<gene>
    <name evidence="9" type="ORF">IZO911_LOCUS35348</name>
</gene>
<evidence type="ECO:0000256" key="7">
    <source>
        <dbReference type="ARBA" id="ARBA00023136"/>
    </source>
</evidence>
<dbReference type="Gene3D" id="1.20.58.340">
    <property type="entry name" value="Magnesium transport protein CorA, transmembrane region"/>
    <property type="match status" value="3"/>
</dbReference>
<comment type="similarity">
    <text evidence="2">Belongs to the CorA metal ion transporter (MIT) (TC 1.A.35) family.</text>
</comment>
<evidence type="ECO:0000256" key="6">
    <source>
        <dbReference type="ARBA" id="ARBA00022989"/>
    </source>
</evidence>
<comment type="caution">
    <text evidence="9">The sequence shown here is derived from an EMBL/GenBank/DDBJ whole genome shotgun (WGS) entry which is preliminary data.</text>
</comment>
<evidence type="ECO:0000256" key="3">
    <source>
        <dbReference type="ARBA" id="ARBA00022448"/>
    </source>
</evidence>
<dbReference type="GO" id="GO:0015087">
    <property type="term" value="F:cobalt ion transmembrane transporter activity"/>
    <property type="evidence" value="ECO:0007669"/>
    <property type="project" value="TreeGrafter"/>
</dbReference>
<dbReference type="InterPro" id="IPR045863">
    <property type="entry name" value="CorA_TM1_TM2"/>
</dbReference>
<dbReference type="GO" id="GO:0015095">
    <property type="term" value="F:magnesium ion transmembrane transporter activity"/>
    <property type="evidence" value="ECO:0007669"/>
    <property type="project" value="TreeGrafter"/>
</dbReference>
<dbReference type="Proteomes" id="UP000663860">
    <property type="component" value="Unassembled WGS sequence"/>
</dbReference>
<dbReference type="GO" id="GO:0000287">
    <property type="term" value="F:magnesium ion binding"/>
    <property type="evidence" value="ECO:0007669"/>
    <property type="project" value="TreeGrafter"/>
</dbReference>